<accession>A0ACB8DR16</accession>
<organism evidence="1 2">
    <name type="scientific">Dermacentor silvarum</name>
    <name type="common">Tick</name>
    <dbReference type="NCBI Taxonomy" id="543639"/>
    <lineage>
        <taxon>Eukaryota</taxon>
        <taxon>Metazoa</taxon>
        <taxon>Ecdysozoa</taxon>
        <taxon>Arthropoda</taxon>
        <taxon>Chelicerata</taxon>
        <taxon>Arachnida</taxon>
        <taxon>Acari</taxon>
        <taxon>Parasitiformes</taxon>
        <taxon>Ixodida</taxon>
        <taxon>Ixodoidea</taxon>
        <taxon>Ixodidae</taxon>
        <taxon>Rhipicephalinae</taxon>
        <taxon>Dermacentor</taxon>
    </lineage>
</organism>
<dbReference type="EMBL" id="CM023479">
    <property type="protein sequence ID" value="KAH7974803.1"/>
    <property type="molecule type" value="Genomic_DNA"/>
</dbReference>
<gene>
    <name evidence="1" type="ORF">HPB49_019736</name>
</gene>
<reference evidence="1" key="1">
    <citation type="submission" date="2020-05" db="EMBL/GenBank/DDBJ databases">
        <title>Large-scale comparative analyses of tick genomes elucidate their genetic diversity and vector capacities.</title>
        <authorList>
            <person name="Jia N."/>
            <person name="Wang J."/>
            <person name="Shi W."/>
            <person name="Du L."/>
            <person name="Sun Y."/>
            <person name="Zhan W."/>
            <person name="Jiang J."/>
            <person name="Wang Q."/>
            <person name="Zhang B."/>
            <person name="Ji P."/>
            <person name="Sakyi L.B."/>
            <person name="Cui X."/>
            <person name="Yuan T."/>
            <person name="Jiang B."/>
            <person name="Yang W."/>
            <person name="Lam T.T.-Y."/>
            <person name="Chang Q."/>
            <person name="Ding S."/>
            <person name="Wang X."/>
            <person name="Zhu J."/>
            <person name="Ruan X."/>
            <person name="Zhao L."/>
            <person name="Wei J."/>
            <person name="Que T."/>
            <person name="Du C."/>
            <person name="Cheng J."/>
            <person name="Dai P."/>
            <person name="Han X."/>
            <person name="Huang E."/>
            <person name="Gao Y."/>
            <person name="Liu J."/>
            <person name="Shao H."/>
            <person name="Ye R."/>
            <person name="Li L."/>
            <person name="Wei W."/>
            <person name="Wang X."/>
            <person name="Wang C."/>
            <person name="Yang T."/>
            <person name="Huo Q."/>
            <person name="Li W."/>
            <person name="Guo W."/>
            <person name="Chen H."/>
            <person name="Zhou L."/>
            <person name="Ni X."/>
            <person name="Tian J."/>
            <person name="Zhou Y."/>
            <person name="Sheng Y."/>
            <person name="Liu T."/>
            <person name="Pan Y."/>
            <person name="Xia L."/>
            <person name="Li J."/>
            <person name="Zhao F."/>
            <person name="Cao W."/>
        </authorList>
    </citation>
    <scope>NUCLEOTIDE SEQUENCE</scope>
    <source>
        <strain evidence="1">Dsil-2018</strain>
    </source>
</reference>
<dbReference type="Proteomes" id="UP000821865">
    <property type="component" value="Chromosome 10"/>
</dbReference>
<protein>
    <submittedName>
        <fullName evidence="1">Uncharacterized protein</fullName>
    </submittedName>
</protein>
<keyword evidence="2" id="KW-1185">Reference proteome</keyword>
<sequence length="183" mass="20963">MVRSKSRRNHQQVDRSREDRQNHDQATHGDVILAGNDIQMSAELATGVTSNVVVYYPEKKIAANNGDTHRASNPWRPFEIRYAWNRNPCKITYLLSGFECSFLNMRRVSFVEPLPSTHVCAICWVLPDKIMPLPCGHAVCLGCWYNAYDSADKPHQDNISLRMFRSGVCPKDDSPSPILTWRW</sequence>
<comment type="caution">
    <text evidence="1">The sequence shown here is derived from an EMBL/GenBank/DDBJ whole genome shotgun (WGS) entry which is preliminary data.</text>
</comment>
<evidence type="ECO:0000313" key="1">
    <source>
        <dbReference type="EMBL" id="KAH7974803.1"/>
    </source>
</evidence>
<proteinExistence type="predicted"/>
<evidence type="ECO:0000313" key="2">
    <source>
        <dbReference type="Proteomes" id="UP000821865"/>
    </source>
</evidence>
<name>A0ACB8DR16_DERSI</name>